<evidence type="ECO:0000313" key="3">
    <source>
        <dbReference type="Proteomes" id="UP000838763"/>
    </source>
</evidence>
<organism evidence="2 3">
    <name type="scientific">Parascedosporium putredinis</name>
    <dbReference type="NCBI Taxonomy" id="1442378"/>
    <lineage>
        <taxon>Eukaryota</taxon>
        <taxon>Fungi</taxon>
        <taxon>Dikarya</taxon>
        <taxon>Ascomycota</taxon>
        <taxon>Pezizomycotina</taxon>
        <taxon>Sordariomycetes</taxon>
        <taxon>Hypocreomycetidae</taxon>
        <taxon>Microascales</taxon>
        <taxon>Microascaceae</taxon>
        <taxon>Parascedosporium</taxon>
    </lineage>
</organism>
<dbReference type="AlphaFoldDB" id="A0A9P1HD75"/>
<sequence length="178" mass="19540">MISKDSLPTGFGALHSRYRFQTSADDYCDNMKNKLNPIKTFDRSPTSCFGPQDSSAGRLSPESRLPPLSVPVSLPYRTSILEEPERFTQTPFTLPFRLDSALSLQTVEIPDPRVGTLIQITRPDADGREGQTALPSAMNPQPPLGAATNYTAPTRKSPKRQACAGFTLTSPRNIMLLD</sequence>
<dbReference type="OrthoDB" id="3524154at2759"/>
<gene>
    <name evidence="2" type="ORF">PPNO1_LOCUS9189</name>
</gene>
<protein>
    <submittedName>
        <fullName evidence="2">Uncharacterized protein</fullName>
    </submittedName>
</protein>
<accession>A0A9P1HD75</accession>
<feature type="compositionally biased region" description="Polar residues" evidence="1">
    <location>
        <begin position="43"/>
        <end position="57"/>
    </location>
</feature>
<proteinExistence type="predicted"/>
<dbReference type="EMBL" id="CALLCH030000020">
    <property type="protein sequence ID" value="CAI4219635.1"/>
    <property type="molecule type" value="Genomic_DNA"/>
</dbReference>
<reference evidence="2" key="1">
    <citation type="submission" date="2022-11" db="EMBL/GenBank/DDBJ databases">
        <authorList>
            <person name="Scott C."/>
            <person name="Bruce N."/>
        </authorList>
    </citation>
    <scope>NUCLEOTIDE SEQUENCE</scope>
</reference>
<feature type="region of interest" description="Disordered" evidence="1">
    <location>
        <begin position="42"/>
        <end position="64"/>
    </location>
</feature>
<name>A0A9P1HD75_9PEZI</name>
<evidence type="ECO:0000313" key="2">
    <source>
        <dbReference type="EMBL" id="CAI4219635.1"/>
    </source>
</evidence>
<comment type="caution">
    <text evidence="2">The sequence shown here is derived from an EMBL/GenBank/DDBJ whole genome shotgun (WGS) entry which is preliminary data.</text>
</comment>
<keyword evidence="3" id="KW-1185">Reference proteome</keyword>
<evidence type="ECO:0000256" key="1">
    <source>
        <dbReference type="SAM" id="MobiDB-lite"/>
    </source>
</evidence>
<dbReference type="Proteomes" id="UP000838763">
    <property type="component" value="Unassembled WGS sequence"/>
</dbReference>